<dbReference type="GO" id="GO:0010508">
    <property type="term" value="P:positive regulation of autophagy"/>
    <property type="evidence" value="ECO:0007669"/>
    <property type="project" value="TreeGrafter"/>
</dbReference>
<dbReference type="GO" id="GO:0005774">
    <property type="term" value="C:vacuolar membrane"/>
    <property type="evidence" value="ECO:0007669"/>
    <property type="project" value="TreeGrafter"/>
</dbReference>
<evidence type="ECO:0000313" key="3">
    <source>
        <dbReference type="Proteomes" id="UP000673691"/>
    </source>
</evidence>
<dbReference type="Pfam" id="PF06218">
    <property type="entry name" value="NPR2"/>
    <property type="match status" value="1"/>
</dbReference>
<reference evidence="2 3" key="1">
    <citation type="journal article" name="Sci. Rep.">
        <title>Genome-scale phylogenetic analyses confirm Olpidium as the closest living zoosporic fungus to the non-flagellated, terrestrial fungi.</title>
        <authorList>
            <person name="Chang Y."/>
            <person name="Rochon D."/>
            <person name="Sekimoto S."/>
            <person name="Wang Y."/>
            <person name="Chovatia M."/>
            <person name="Sandor L."/>
            <person name="Salamov A."/>
            <person name="Grigoriev I.V."/>
            <person name="Stajich J.E."/>
            <person name="Spatafora J.W."/>
        </authorList>
    </citation>
    <scope>NUCLEOTIDE SEQUENCE [LARGE SCALE GENOMIC DNA]</scope>
    <source>
        <strain evidence="2">S191</strain>
    </source>
</reference>
<proteinExistence type="inferred from homology"/>
<comment type="caution">
    <text evidence="2">The sequence shown here is derived from an EMBL/GenBank/DDBJ whole genome shotgun (WGS) entry which is preliminary data.</text>
</comment>
<dbReference type="GO" id="GO:1904262">
    <property type="term" value="P:negative regulation of TORC1 signaling"/>
    <property type="evidence" value="ECO:0007669"/>
    <property type="project" value="TreeGrafter"/>
</dbReference>
<dbReference type="PANTHER" id="PTHR12991">
    <property type="entry name" value="NITROGEN PERMEASE REGULATOR 2/TUMOR SUPPRESSOR CANDIDATE 4"/>
    <property type="match status" value="1"/>
</dbReference>
<accession>A0A8H7ZXX8</accession>
<dbReference type="GO" id="GO:0005096">
    <property type="term" value="F:GTPase activator activity"/>
    <property type="evidence" value="ECO:0007669"/>
    <property type="project" value="TreeGrafter"/>
</dbReference>
<gene>
    <name evidence="2" type="ORF">BJ554DRAFT_6207</name>
</gene>
<organism evidence="2 3">
    <name type="scientific">Olpidium bornovanus</name>
    <dbReference type="NCBI Taxonomy" id="278681"/>
    <lineage>
        <taxon>Eukaryota</taxon>
        <taxon>Fungi</taxon>
        <taxon>Fungi incertae sedis</taxon>
        <taxon>Olpidiomycota</taxon>
        <taxon>Olpidiomycotina</taxon>
        <taxon>Olpidiomycetes</taxon>
        <taxon>Olpidiales</taxon>
        <taxon>Olpidiaceae</taxon>
        <taxon>Olpidium</taxon>
    </lineage>
</organism>
<dbReference type="GO" id="GO:1990130">
    <property type="term" value="C:GATOR1 complex"/>
    <property type="evidence" value="ECO:0007669"/>
    <property type="project" value="TreeGrafter"/>
</dbReference>
<evidence type="ECO:0000313" key="2">
    <source>
        <dbReference type="EMBL" id="KAG5461578.1"/>
    </source>
</evidence>
<keyword evidence="3" id="KW-1185">Reference proteome</keyword>
<sequence length="200" mass="20285">MSVTASFPTIVAIFYSEFHPVQGPRVMFEVPEGFVGLGGGAAASAAAAAAAAAGSSSQIGQHPGALPSAAAAGTPKAGAAGSQGAAAASPASSMPFAAASTSPAASAGAAGAATAIAAPPALDYDELSEYIIPKSELCDKLITLRTDRYKVLGYPVSIVDRKYERNALLFNLAFVFDQDAETCSYEPVVRKMARVLRNLE</sequence>
<name>A0A8H7ZXX8_9FUNG</name>
<dbReference type="AlphaFoldDB" id="A0A8H7ZXX8"/>
<dbReference type="PANTHER" id="PTHR12991:SF10">
    <property type="entry name" value="GATOR COMPLEX PROTEIN NPRL2"/>
    <property type="match status" value="1"/>
</dbReference>
<protein>
    <submittedName>
        <fullName evidence="2">Nitrogen permease regulator 2-domain-containing protein</fullName>
    </submittedName>
</protein>
<comment type="similarity">
    <text evidence="1">Belongs to the NPR2 family.</text>
</comment>
<dbReference type="EMBL" id="JAEFCI010003433">
    <property type="protein sequence ID" value="KAG5461578.1"/>
    <property type="molecule type" value="Genomic_DNA"/>
</dbReference>
<evidence type="ECO:0000256" key="1">
    <source>
        <dbReference type="ARBA" id="ARBA00008433"/>
    </source>
</evidence>
<dbReference type="Proteomes" id="UP000673691">
    <property type="component" value="Unassembled WGS sequence"/>
</dbReference>
<dbReference type="InterPro" id="IPR009348">
    <property type="entry name" value="NPR2-like"/>
</dbReference>
<feature type="non-terminal residue" evidence="2">
    <location>
        <position position="200"/>
    </location>
</feature>
<dbReference type="OrthoDB" id="338854at2759"/>